<organism evidence="2 3">
    <name type="scientific">Paraburkholderia largidicola</name>
    <dbReference type="NCBI Taxonomy" id="3014751"/>
    <lineage>
        <taxon>Bacteria</taxon>
        <taxon>Pseudomonadati</taxon>
        <taxon>Pseudomonadota</taxon>
        <taxon>Betaproteobacteria</taxon>
        <taxon>Burkholderiales</taxon>
        <taxon>Burkholderiaceae</taxon>
        <taxon>Paraburkholderia</taxon>
    </lineage>
</organism>
<sequence length="192" mass="22326">MRRGTDREQNVKRMAGPKADRIMSELRRPFRGAESLEQEEITREAIAPFLAVRGYVTLKDERKRTHFLHVRTPDGQTLKMRVCLCWRRAEGNSKEKKYAAAQLRESLVNGSWNETLEFLVERDLREGNTYNLIVQRDGADIVYAVPIQREELPAIWRRQRARECELNREGAVGQAKKEPRHERIKSLDLAAG</sequence>
<feature type="compositionally biased region" description="Basic and acidic residues" evidence="1">
    <location>
        <begin position="175"/>
        <end position="186"/>
    </location>
</feature>
<dbReference type="AlphaFoldDB" id="A0A7I8C4U8"/>
<keyword evidence="2" id="KW-0614">Plasmid</keyword>
<gene>
    <name evidence="2" type="ORF">PPGU16_80070</name>
</gene>
<evidence type="ECO:0000313" key="3">
    <source>
        <dbReference type="Proteomes" id="UP000510888"/>
    </source>
</evidence>
<geneLocation type="plasmid" evidence="2 3">
    <name>PPGU16_p2</name>
</geneLocation>
<dbReference type="EMBL" id="AP023177">
    <property type="protein sequence ID" value="BCF94940.1"/>
    <property type="molecule type" value="Genomic_DNA"/>
</dbReference>
<name>A0A7I8C4U8_9BURK</name>
<dbReference type="Proteomes" id="UP000510888">
    <property type="component" value="Plasmid PPGU16_p2"/>
</dbReference>
<dbReference type="KEGG" id="plad:PPGU16_80070"/>
<feature type="region of interest" description="Disordered" evidence="1">
    <location>
        <begin position="168"/>
        <end position="192"/>
    </location>
</feature>
<evidence type="ECO:0000313" key="2">
    <source>
        <dbReference type="EMBL" id="BCF94940.1"/>
    </source>
</evidence>
<reference evidence="2 3" key="1">
    <citation type="journal article" date="2020" name="Genes (Basel)">
        <title>Genomic Comparison of Insect Gut Symbionts from Divergent Burkholderia Subclades.</title>
        <authorList>
            <person name="Takeshita K."/>
            <person name="Kikuchi Y."/>
        </authorList>
    </citation>
    <scope>NUCLEOTIDE SEQUENCE [LARGE SCALE GENOMIC DNA]</scope>
    <source>
        <strain evidence="2 3">PGU16</strain>
        <plasmid evidence="2 3">PPGU16_p2</plasmid>
    </source>
</reference>
<accession>A0A7I8C4U8</accession>
<proteinExistence type="predicted"/>
<protein>
    <submittedName>
        <fullName evidence="2">Uncharacterized protein</fullName>
    </submittedName>
</protein>
<evidence type="ECO:0000256" key="1">
    <source>
        <dbReference type="SAM" id="MobiDB-lite"/>
    </source>
</evidence>
<keyword evidence="3" id="KW-1185">Reference proteome</keyword>